<sequence length="363" mass="38809">MKGSRLVAVGLVVAAVGWVASGHLFPHETAESRAAIRTNDNEPKPFRVAVIDASLAPHARKLTLSGRTEADKKVTITARTGGVLTELRVRRGQHVKKDEIIAVLSDDAREAQVAQAQAIFNQRKVELEARRKLIEGGMMPKLEAVNLESQFKSAEASLAAAIAERERGVLRAPWDGIITETESQVGGAALSMTGAAVVQMVALDPMLAVVEVSERRLGSLKLGDEAEVRLVTGQKAKGRVRYIAKSASQTTRTYRVEVEIKNPDGAIPDGITAEVAIPMAPVPATRVPRSALTFSSAGDLGVRVVNGEKVDFLPISVVEDDQNHMWVAGVPDTARVIVQGQDFVREGQNVTAVPAPETTASTK</sequence>
<dbReference type="OrthoDB" id="9806939at2"/>
<reference evidence="3 4" key="1">
    <citation type="submission" date="2017-05" db="EMBL/GenBank/DDBJ databases">
        <title>Full genome sequence of Pseudorhodoplanes sinuspersici.</title>
        <authorList>
            <person name="Dastgheib S.M.M."/>
            <person name="Shavandi M."/>
            <person name="Tirandaz H."/>
        </authorList>
    </citation>
    <scope>NUCLEOTIDE SEQUENCE [LARGE SCALE GENOMIC DNA]</scope>
    <source>
        <strain evidence="3 4">RIPI110</strain>
    </source>
</reference>
<dbReference type="GO" id="GO:1990281">
    <property type="term" value="C:efflux pump complex"/>
    <property type="evidence" value="ECO:0007669"/>
    <property type="project" value="TreeGrafter"/>
</dbReference>
<dbReference type="AlphaFoldDB" id="A0A1W6ZPX9"/>
<gene>
    <name evidence="3" type="ORF">CAK95_10020</name>
</gene>
<feature type="domain" description="CusB-like beta-barrel" evidence="2">
    <location>
        <begin position="209"/>
        <end position="277"/>
    </location>
</feature>
<dbReference type="InterPro" id="IPR058792">
    <property type="entry name" value="Beta-barrel_RND_2"/>
</dbReference>
<name>A0A1W6ZPX9_9HYPH</name>
<evidence type="ECO:0000259" key="2">
    <source>
        <dbReference type="Pfam" id="PF25954"/>
    </source>
</evidence>
<dbReference type="Gene3D" id="2.40.30.170">
    <property type="match status" value="1"/>
</dbReference>
<dbReference type="STRING" id="1235591.CAK95_10020"/>
<proteinExistence type="inferred from homology"/>
<dbReference type="PANTHER" id="PTHR30469:SF29">
    <property type="entry name" value="BLR2860 PROTEIN"/>
    <property type="match status" value="1"/>
</dbReference>
<evidence type="ECO:0000313" key="4">
    <source>
        <dbReference type="Proteomes" id="UP000194137"/>
    </source>
</evidence>
<dbReference type="InterPro" id="IPR006143">
    <property type="entry name" value="RND_pump_MFP"/>
</dbReference>
<comment type="similarity">
    <text evidence="1">Belongs to the membrane fusion protein (MFP) (TC 8.A.1) family.</text>
</comment>
<dbReference type="KEGG" id="psin:CAK95_10020"/>
<dbReference type="Proteomes" id="UP000194137">
    <property type="component" value="Chromosome"/>
</dbReference>
<protein>
    <recommendedName>
        <fullName evidence="2">CusB-like beta-barrel domain-containing protein</fullName>
    </recommendedName>
</protein>
<dbReference type="NCBIfam" id="TIGR01730">
    <property type="entry name" value="RND_mfp"/>
    <property type="match status" value="1"/>
</dbReference>
<dbReference type="PANTHER" id="PTHR30469">
    <property type="entry name" value="MULTIDRUG RESISTANCE PROTEIN MDTA"/>
    <property type="match status" value="1"/>
</dbReference>
<dbReference type="SUPFAM" id="SSF111369">
    <property type="entry name" value="HlyD-like secretion proteins"/>
    <property type="match status" value="1"/>
</dbReference>
<dbReference type="Gene3D" id="2.40.420.20">
    <property type="match status" value="1"/>
</dbReference>
<dbReference type="RefSeq" id="WP_086087791.1">
    <property type="nucleotide sequence ID" value="NZ_CP021112.1"/>
</dbReference>
<dbReference type="Gene3D" id="2.40.50.100">
    <property type="match status" value="1"/>
</dbReference>
<dbReference type="EMBL" id="CP021112">
    <property type="protein sequence ID" value="ARP99382.1"/>
    <property type="molecule type" value="Genomic_DNA"/>
</dbReference>
<dbReference type="GO" id="GO:0015562">
    <property type="term" value="F:efflux transmembrane transporter activity"/>
    <property type="evidence" value="ECO:0007669"/>
    <property type="project" value="TreeGrafter"/>
</dbReference>
<evidence type="ECO:0000256" key="1">
    <source>
        <dbReference type="ARBA" id="ARBA00009477"/>
    </source>
</evidence>
<accession>A0A1W6ZPX9</accession>
<organism evidence="3 4">
    <name type="scientific">Pseudorhodoplanes sinuspersici</name>
    <dbReference type="NCBI Taxonomy" id="1235591"/>
    <lineage>
        <taxon>Bacteria</taxon>
        <taxon>Pseudomonadati</taxon>
        <taxon>Pseudomonadota</taxon>
        <taxon>Alphaproteobacteria</taxon>
        <taxon>Hyphomicrobiales</taxon>
        <taxon>Pseudorhodoplanes</taxon>
    </lineage>
</organism>
<dbReference type="Gene3D" id="1.10.287.470">
    <property type="entry name" value="Helix hairpin bin"/>
    <property type="match status" value="1"/>
</dbReference>
<dbReference type="Pfam" id="PF25954">
    <property type="entry name" value="Beta-barrel_RND_2"/>
    <property type="match status" value="1"/>
</dbReference>
<keyword evidence="4" id="KW-1185">Reference proteome</keyword>
<evidence type="ECO:0000313" key="3">
    <source>
        <dbReference type="EMBL" id="ARP99382.1"/>
    </source>
</evidence>